<dbReference type="AlphaFoldDB" id="A0AA38JXW9"/>
<name>A0AA38JXW9_9AGAR</name>
<dbReference type="Pfam" id="PF26138">
    <property type="entry name" value="DUF8040"/>
    <property type="match status" value="1"/>
</dbReference>
<accession>A0AA38JXW9</accession>
<feature type="domain" description="DUF8040" evidence="1">
    <location>
        <begin position="44"/>
        <end position="131"/>
    </location>
</feature>
<reference evidence="2" key="1">
    <citation type="submission" date="2022-08" db="EMBL/GenBank/DDBJ databases">
        <authorList>
            <consortium name="DOE Joint Genome Institute"/>
            <person name="Min B."/>
            <person name="Sierra-Patev S."/>
            <person name="Naranjo-Ortiz M."/>
            <person name="Looney B."/>
            <person name="Konkel Z."/>
            <person name="Slot J.C."/>
            <person name="Sakamoto Y."/>
            <person name="Steenwyk J.L."/>
            <person name="Rokas A."/>
            <person name="Carro J."/>
            <person name="Camarero S."/>
            <person name="Ferreira P."/>
            <person name="Molpeceres G."/>
            <person name="Ruiz-duenas F.J."/>
            <person name="Serrano A."/>
            <person name="Henrissat B."/>
            <person name="Drula E."/>
            <person name="Hughes K.W."/>
            <person name="Mata J.L."/>
            <person name="Ishikawa N.K."/>
            <person name="Vargas-Isla R."/>
            <person name="Ushijima S."/>
            <person name="Smith C.A."/>
            <person name="Ahrendt S."/>
            <person name="Andreopoulos W."/>
            <person name="He G."/>
            <person name="LaButti K."/>
            <person name="Lipzen A."/>
            <person name="Ng V."/>
            <person name="Riley R."/>
            <person name="Sandor L."/>
            <person name="Barry K."/>
            <person name="Martinez A.T."/>
            <person name="Xiao Y."/>
            <person name="Gibbons J.G."/>
            <person name="Terashima K."/>
            <person name="Hibbett D.S."/>
            <person name="Grigoriev I.V."/>
        </authorList>
    </citation>
    <scope>NUCLEOTIDE SEQUENCE</scope>
    <source>
        <strain evidence="2">ET3784</strain>
    </source>
</reference>
<evidence type="ECO:0000313" key="2">
    <source>
        <dbReference type="EMBL" id="KAJ3737676.1"/>
    </source>
</evidence>
<evidence type="ECO:0000313" key="3">
    <source>
        <dbReference type="Proteomes" id="UP001176059"/>
    </source>
</evidence>
<proteinExistence type="predicted"/>
<evidence type="ECO:0000259" key="1">
    <source>
        <dbReference type="Pfam" id="PF26138"/>
    </source>
</evidence>
<comment type="caution">
    <text evidence="2">The sequence shown here is derived from an EMBL/GenBank/DDBJ whole genome shotgun (WGS) entry which is preliminary data.</text>
</comment>
<protein>
    <recommendedName>
        <fullName evidence="1">DUF8040 domain-containing protein</fullName>
    </recommendedName>
</protein>
<sequence length="143" mass="16250">MPPKLTPKKQKEMAAAIVVTVLCYINYGIAVYTSPYYAKVQYHNSALSGHAWLQELLLGHPDRIHMELGVRHHVFWALCLELRLFGAEDTPHITLEESLAIFLYLIRTGLSVHHVGERFQHTGTTISISFSPFFLHPHFITVG</sequence>
<keyword evidence="3" id="KW-1185">Reference proteome</keyword>
<dbReference type="InterPro" id="IPR058353">
    <property type="entry name" value="DUF8040"/>
</dbReference>
<reference evidence="2" key="2">
    <citation type="journal article" date="2023" name="Proc. Natl. Acad. Sci. U.S.A.">
        <title>A global phylogenomic analysis of the shiitake genus Lentinula.</title>
        <authorList>
            <person name="Sierra-Patev S."/>
            <person name="Min B."/>
            <person name="Naranjo-Ortiz M."/>
            <person name="Looney B."/>
            <person name="Konkel Z."/>
            <person name="Slot J.C."/>
            <person name="Sakamoto Y."/>
            <person name="Steenwyk J.L."/>
            <person name="Rokas A."/>
            <person name="Carro J."/>
            <person name="Camarero S."/>
            <person name="Ferreira P."/>
            <person name="Molpeceres G."/>
            <person name="Ruiz-Duenas F.J."/>
            <person name="Serrano A."/>
            <person name="Henrissat B."/>
            <person name="Drula E."/>
            <person name="Hughes K.W."/>
            <person name="Mata J.L."/>
            <person name="Ishikawa N.K."/>
            <person name="Vargas-Isla R."/>
            <person name="Ushijima S."/>
            <person name="Smith C.A."/>
            <person name="Donoghue J."/>
            <person name="Ahrendt S."/>
            <person name="Andreopoulos W."/>
            <person name="He G."/>
            <person name="LaButti K."/>
            <person name="Lipzen A."/>
            <person name="Ng V."/>
            <person name="Riley R."/>
            <person name="Sandor L."/>
            <person name="Barry K."/>
            <person name="Martinez A.T."/>
            <person name="Xiao Y."/>
            <person name="Gibbons J.G."/>
            <person name="Terashima K."/>
            <person name="Grigoriev I.V."/>
            <person name="Hibbett D."/>
        </authorList>
    </citation>
    <scope>NUCLEOTIDE SEQUENCE</scope>
    <source>
        <strain evidence="2">ET3784</strain>
    </source>
</reference>
<dbReference type="Proteomes" id="UP001176059">
    <property type="component" value="Unassembled WGS sequence"/>
</dbReference>
<dbReference type="EMBL" id="JANVFO010000001">
    <property type="protein sequence ID" value="KAJ3737676.1"/>
    <property type="molecule type" value="Genomic_DNA"/>
</dbReference>
<gene>
    <name evidence="2" type="ORF">DFJ43DRAFT_1035336</name>
</gene>
<organism evidence="2 3">
    <name type="scientific">Lentinula guzmanii</name>
    <dbReference type="NCBI Taxonomy" id="2804957"/>
    <lineage>
        <taxon>Eukaryota</taxon>
        <taxon>Fungi</taxon>
        <taxon>Dikarya</taxon>
        <taxon>Basidiomycota</taxon>
        <taxon>Agaricomycotina</taxon>
        <taxon>Agaricomycetes</taxon>
        <taxon>Agaricomycetidae</taxon>
        <taxon>Agaricales</taxon>
        <taxon>Marasmiineae</taxon>
        <taxon>Omphalotaceae</taxon>
        <taxon>Lentinula</taxon>
    </lineage>
</organism>